<proteinExistence type="predicted"/>
<name>A0A645I3V5_9ZZZZ</name>
<evidence type="ECO:0000313" key="1">
    <source>
        <dbReference type="EMBL" id="MPN45139.1"/>
    </source>
</evidence>
<comment type="caution">
    <text evidence="1">The sequence shown here is derived from an EMBL/GenBank/DDBJ whole genome shotgun (WGS) entry which is preliminary data.</text>
</comment>
<dbReference type="AlphaFoldDB" id="A0A645I3V5"/>
<dbReference type="EMBL" id="VSSQ01104794">
    <property type="protein sequence ID" value="MPN45139.1"/>
    <property type="molecule type" value="Genomic_DNA"/>
</dbReference>
<sequence length="103" mass="11062">MGANPSSADDDNFHGTAPFRLCQFQQPLQVGDGRRGDGKRHGIALLELRSEGGNKAPVVAGNGRDLYLSGYGKLAHLAAGQQKRYLGFHNFNAAAETLQRVDP</sequence>
<reference evidence="1" key="1">
    <citation type="submission" date="2019-08" db="EMBL/GenBank/DDBJ databases">
        <authorList>
            <person name="Kucharzyk K."/>
            <person name="Murdoch R.W."/>
            <person name="Higgins S."/>
            <person name="Loffler F."/>
        </authorList>
    </citation>
    <scope>NUCLEOTIDE SEQUENCE</scope>
</reference>
<protein>
    <submittedName>
        <fullName evidence="1">Uncharacterized protein</fullName>
    </submittedName>
</protein>
<accession>A0A645I3V5</accession>
<gene>
    <name evidence="1" type="ORF">SDC9_192706</name>
</gene>
<organism evidence="1">
    <name type="scientific">bioreactor metagenome</name>
    <dbReference type="NCBI Taxonomy" id="1076179"/>
    <lineage>
        <taxon>unclassified sequences</taxon>
        <taxon>metagenomes</taxon>
        <taxon>ecological metagenomes</taxon>
    </lineage>
</organism>